<keyword evidence="3" id="KW-1185">Reference proteome</keyword>
<comment type="caution">
    <text evidence="2">The sequence shown here is derived from an EMBL/GenBank/DDBJ whole genome shotgun (WGS) entry which is preliminary data.</text>
</comment>
<dbReference type="EMBL" id="JACTAM010000014">
    <property type="protein sequence ID" value="KAI2657322.1"/>
    <property type="molecule type" value="Genomic_DNA"/>
</dbReference>
<dbReference type="PANTHER" id="PTHR33776">
    <property type="entry name" value="ENDO/EXONUCLEASE/PHOSPHATASE DOMAIN-CONTAINING PROTEIN"/>
    <property type="match status" value="1"/>
</dbReference>
<evidence type="ECO:0000313" key="3">
    <source>
        <dbReference type="Proteomes" id="UP000830375"/>
    </source>
</evidence>
<protein>
    <submittedName>
        <fullName evidence="2">GTP 3',8-cyclase</fullName>
    </submittedName>
</protein>
<dbReference type="Proteomes" id="UP000830375">
    <property type="component" value="Unassembled WGS sequence"/>
</dbReference>
<feature type="domain" description="Endonuclease/exonuclease/phosphatase" evidence="1">
    <location>
        <begin position="13"/>
        <end position="171"/>
    </location>
</feature>
<dbReference type="InterPro" id="IPR036691">
    <property type="entry name" value="Endo/exonu/phosph_ase_sf"/>
</dbReference>
<organism evidence="2 3">
    <name type="scientific">Labeo rohita</name>
    <name type="common">Indian major carp</name>
    <name type="synonym">Cyprinus rohita</name>
    <dbReference type="NCBI Taxonomy" id="84645"/>
    <lineage>
        <taxon>Eukaryota</taxon>
        <taxon>Metazoa</taxon>
        <taxon>Chordata</taxon>
        <taxon>Craniata</taxon>
        <taxon>Vertebrata</taxon>
        <taxon>Euteleostomi</taxon>
        <taxon>Actinopterygii</taxon>
        <taxon>Neopterygii</taxon>
        <taxon>Teleostei</taxon>
        <taxon>Ostariophysi</taxon>
        <taxon>Cypriniformes</taxon>
        <taxon>Cyprinidae</taxon>
        <taxon>Labeoninae</taxon>
        <taxon>Labeonini</taxon>
        <taxon>Labeo</taxon>
    </lineage>
</organism>
<dbReference type="Pfam" id="PF03372">
    <property type="entry name" value="Exo_endo_phos"/>
    <property type="match status" value="1"/>
</dbReference>
<evidence type="ECO:0000313" key="2">
    <source>
        <dbReference type="EMBL" id="KAI2657322.1"/>
    </source>
</evidence>
<reference evidence="2 3" key="1">
    <citation type="submission" date="2022-01" db="EMBL/GenBank/DDBJ databases">
        <title>A high-quality chromosome-level genome assembly of rohu carp, Labeo rohita.</title>
        <authorList>
            <person name="Arick M.A. II"/>
            <person name="Hsu C.-Y."/>
            <person name="Magbanua Z."/>
            <person name="Pechanova O."/>
            <person name="Grover C."/>
            <person name="Miller E."/>
            <person name="Thrash A."/>
            <person name="Ezzel L."/>
            <person name="Alam S."/>
            <person name="Benzie J."/>
            <person name="Hamilton M."/>
            <person name="Karsi A."/>
            <person name="Lawrence M.L."/>
            <person name="Peterson D.G."/>
        </authorList>
    </citation>
    <scope>NUCLEOTIDE SEQUENCE [LARGE SCALE GENOMIC DNA]</scope>
    <source>
        <strain evidence="3">BAU-BD-2019</strain>
        <tissue evidence="2">Blood</tissue>
    </source>
</reference>
<dbReference type="PANTHER" id="PTHR33776:SF3">
    <property type="entry name" value="PHD-TYPE DOMAIN-CONTAINING PROTEIN"/>
    <property type="match status" value="1"/>
</dbReference>
<dbReference type="InterPro" id="IPR005135">
    <property type="entry name" value="Endo/exonuclease/phosphatase"/>
</dbReference>
<accession>A0ABQ8M347</accession>
<dbReference type="Gene3D" id="3.60.10.10">
    <property type="entry name" value="Endonuclease/exonuclease/phosphatase"/>
    <property type="match status" value="1"/>
</dbReference>
<evidence type="ECO:0000259" key="1">
    <source>
        <dbReference type="Pfam" id="PF03372"/>
    </source>
</evidence>
<sequence length="177" mass="19980">MRLGNYGTGKGHLIQDLDAGRKCDFLCLTETWQQPNDFSQLNDCTPPRFVYICQPRLSGRGGGLAIVYNEKWKVLPLSVPDFSTFECLVCNLPGPTPTVVATVYRRPKPHIDFLNDFAALLTHLSTVLPNVILLGDFNIHMDNSDLPLTRDFSSCLESFVFHQYSDFPTHTNVTLWT</sequence>
<proteinExistence type="predicted"/>
<name>A0ABQ8M347_LABRO</name>
<gene>
    <name evidence="2" type="ORF">H4Q32_030329</name>
</gene>
<dbReference type="SUPFAM" id="SSF56219">
    <property type="entry name" value="DNase I-like"/>
    <property type="match status" value="1"/>
</dbReference>